<evidence type="ECO:0000256" key="5">
    <source>
        <dbReference type="PROSITE-ProRule" id="PRU10137"/>
    </source>
</evidence>
<accession>A0ABV8RYB5</accession>
<feature type="active site" description="O-(5'-phospho-DNA)-serine intermediate" evidence="5">
    <location>
        <position position="17"/>
    </location>
</feature>
<dbReference type="PANTHER" id="PTHR30461:SF2">
    <property type="entry name" value="SERINE RECOMBINASE PINE-RELATED"/>
    <property type="match status" value="1"/>
</dbReference>
<dbReference type="InterPro" id="IPR006118">
    <property type="entry name" value="Recombinase_CS"/>
</dbReference>
<keyword evidence="4" id="KW-0233">DNA recombination</keyword>
<evidence type="ECO:0000313" key="8">
    <source>
        <dbReference type="Proteomes" id="UP001595756"/>
    </source>
</evidence>
<dbReference type="SUPFAM" id="SSF53041">
    <property type="entry name" value="Resolvase-like"/>
    <property type="match status" value="1"/>
</dbReference>
<protein>
    <submittedName>
        <fullName evidence="7">Recombinase family protein</fullName>
    </submittedName>
</protein>
<comment type="caution">
    <text evidence="7">The sequence shown here is derived from an EMBL/GenBank/DDBJ whole genome shotgun (WGS) entry which is preliminary data.</text>
</comment>
<dbReference type="InterPro" id="IPR006119">
    <property type="entry name" value="Resolv_N"/>
</dbReference>
<dbReference type="Gene3D" id="3.40.50.1390">
    <property type="entry name" value="Resolvase, N-terminal catalytic domain"/>
    <property type="match status" value="1"/>
</dbReference>
<evidence type="ECO:0000313" key="7">
    <source>
        <dbReference type="EMBL" id="MFC4298386.1"/>
    </source>
</evidence>
<keyword evidence="2" id="KW-0229">DNA integration</keyword>
<comment type="similarity">
    <text evidence="1">Belongs to the site-specific recombinase resolvase family.</text>
</comment>
<dbReference type="SMART" id="SM00857">
    <property type="entry name" value="Resolvase"/>
    <property type="match status" value="1"/>
</dbReference>
<dbReference type="SUPFAM" id="SSF46689">
    <property type="entry name" value="Homeodomain-like"/>
    <property type="match status" value="1"/>
</dbReference>
<reference evidence="8" key="1">
    <citation type="journal article" date="2019" name="Int. J. Syst. Evol. Microbiol.">
        <title>The Global Catalogue of Microorganisms (GCM) 10K type strain sequencing project: providing services to taxonomists for standard genome sequencing and annotation.</title>
        <authorList>
            <consortium name="The Broad Institute Genomics Platform"/>
            <consortium name="The Broad Institute Genome Sequencing Center for Infectious Disease"/>
            <person name="Wu L."/>
            <person name="Ma J."/>
        </authorList>
    </citation>
    <scope>NUCLEOTIDE SEQUENCE [LARGE SCALE GENOMIC DNA]</scope>
    <source>
        <strain evidence="8">CGMCC 1.19029</strain>
    </source>
</reference>
<dbReference type="InterPro" id="IPR050639">
    <property type="entry name" value="SSR_resolvase"/>
</dbReference>
<keyword evidence="3" id="KW-0238">DNA-binding</keyword>
<dbReference type="Pfam" id="PF00239">
    <property type="entry name" value="Resolvase"/>
    <property type="match status" value="1"/>
</dbReference>
<evidence type="ECO:0000256" key="3">
    <source>
        <dbReference type="ARBA" id="ARBA00023125"/>
    </source>
</evidence>
<dbReference type="InterPro" id="IPR009057">
    <property type="entry name" value="Homeodomain-like_sf"/>
</dbReference>
<dbReference type="PROSITE" id="PS00398">
    <property type="entry name" value="RECOMBINASES_2"/>
    <property type="match status" value="1"/>
</dbReference>
<evidence type="ECO:0000259" key="6">
    <source>
        <dbReference type="PROSITE" id="PS51736"/>
    </source>
</evidence>
<dbReference type="PANTHER" id="PTHR30461">
    <property type="entry name" value="DNA-INVERTASE FROM LAMBDOID PROPHAGE"/>
    <property type="match status" value="1"/>
</dbReference>
<keyword evidence="8" id="KW-1185">Reference proteome</keyword>
<feature type="domain" description="Resolvase/invertase-type recombinase catalytic" evidence="6">
    <location>
        <begin position="9"/>
        <end position="144"/>
    </location>
</feature>
<organism evidence="7 8">
    <name type="scientific">Castellaniella hirudinis</name>
    <dbReference type="NCBI Taxonomy" id="1144617"/>
    <lineage>
        <taxon>Bacteria</taxon>
        <taxon>Pseudomonadati</taxon>
        <taxon>Pseudomonadota</taxon>
        <taxon>Betaproteobacteria</taxon>
        <taxon>Burkholderiales</taxon>
        <taxon>Alcaligenaceae</taxon>
        <taxon>Castellaniella</taxon>
    </lineage>
</organism>
<proteinExistence type="inferred from homology"/>
<evidence type="ECO:0000256" key="4">
    <source>
        <dbReference type="ARBA" id="ARBA00023172"/>
    </source>
</evidence>
<dbReference type="Proteomes" id="UP001595756">
    <property type="component" value="Unassembled WGS sequence"/>
</dbReference>
<dbReference type="Gene3D" id="1.10.10.60">
    <property type="entry name" value="Homeodomain-like"/>
    <property type="match status" value="1"/>
</dbReference>
<dbReference type="RefSeq" id="WP_376812932.1">
    <property type="nucleotide sequence ID" value="NZ_JBHSDY010000005.1"/>
</dbReference>
<dbReference type="Pfam" id="PF02796">
    <property type="entry name" value="HTH_7"/>
    <property type="match status" value="1"/>
</dbReference>
<evidence type="ECO:0000256" key="2">
    <source>
        <dbReference type="ARBA" id="ARBA00022908"/>
    </source>
</evidence>
<dbReference type="InterPro" id="IPR036162">
    <property type="entry name" value="Resolvase-like_N_sf"/>
</dbReference>
<gene>
    <name evidence="7" type="ORF">ACFO0J_10075</name>
</gene>
<name>A0ABV8RYB5_9BURK</name>
<sequence>MKTEAPAGRRLGYARVSTDEQHLDLQLDALLRTRVKKGDIYTDVASGKNAERERLDACFRALRQGDTLVVWRLDRLGRSLHDLVRIVGDLEAKGVCFESLTERIETGSASGRLIFHVFAALAEFERNLIRERTQAGLAAARARGRHGGRRPKLNRRQTEEIIAMIKARSMPITQIAARYQVSRTTIYNVAQRARTTSAPASGNVS</sequence>
<dbReference type="CDD" id="cd03768">
    <property type="entry name" value="SR_ResInv"/>
    <property type="match status" value="1"/>
</dbReference>
<evidence type="ECO:0000256" key="1">
    <source>
        <dbReference type="ARBA" id="ARBA00009913"/>
    </source>
</evidence>
<dbReference type="InterPro" id="IPR006120">
    <property type="entry name" value="Resolvase_HTH_dom"/>
</dbReference>
<dbReference type="PROSITE" id="PS00397">
    <property type="entry name" value="RECOMBINASES_1"/>
    <property type="match status" value="1"/>
</dbReference>
<dbReference type="PROSITE" id="PS51736">
    <property type="entry name" value="RECOMBINASES_3"/>
    <property type="match status" value="1"/>
</dbReference>
<dbReference type="EMBL" id="JBHSDY010000005">
    <property type="protein sequence ID" value="MFC4298386.1"/>
    <property type="molecule type" value="Genomic_DNA"/>
</dbReference>